<dbReference type="InterPro" id="IPR011604">
    <property type="entry name" value="PDDEXK-like_dom_sf"/>
</dbReference>
<feature type="non-terminal residue" evidence="1">
    <location>
        <position position="155"/>
    </location>
</feature>
<keyword evidence="1" id="KW-0067">ATP-binding</keyword>
<dbReference type="InterPro" id="IPR011335">
    <property type="entry name" value="Restrct_endonuc-II-like"/>
</dbReference>
<keyword evidence="1" id="KW-0547">Nucleotide-binding</keyword>
<dbReference type="Gene3D" id="3.90.320.10">
    <property type="match status" value="1"/>
</dbReference>
<protein>
    <submittedName>
        <fullName evidence="1">Helicase-exonuclease AddAB subunit AddA</fullName>
    </submittedName>
</protein>
<keyword evidence="1" id="KW-0269">Exonuclease</keyword>
<gene>
    <name evidence="1" type="ORF">CV021_00695</name>
</gene>
<name>A0A7Z1N7X4_STAAU</name>
<keyword evidence="1" id="KW-0540">Nuclease</keyword>
<dbReference type="Proteomes" id="UP000238775">
    <property type="component" value="Unassembled WGS sequence"/>
</dbReference>
<dbReference type="GO" id="GO:0004386">
    <property type="term" value="F:helicase activity"/>
    <property type="evidence" value="ECO:0007669"/>
    <property type="project" value="UniProtKB-KW"/>
</dbReference>
<evidence type="ECO:0000313" key="1">
    <source>
        <dbReference type="EMBL" id="PPJ78706.1"/>
    </source>
</evidence>
<evidence type="ECO:0000313" key="2">
    <source>
        <dbReference type="Proteomes" id="UP000238775"/>
    </source>
</evidence>
<organism evidence="1 2">
    <name type="scientific">Staphylococcus aureus</name>
    <dbReference type="NCBI Taxonomy" id="1280"/>
    <lineage>
        <taxon>Bacteria</taxon>
        <taxon>Bacillati</taxon>
        <taxon>Bacillota</taxon>
        <taxon>Bacilli</taxon>
        <taxon>Bacillales</taxon>
        <taxon>Staphylococcaceae</taxon>
        <taxon>Staphylococcus</taxon>
    </lineage>
</organism>
<reference evidence="1 2" key="1">
    <citation type="submission" date="2017-11" db="EMBL/GenBank/DDBJ databases">
        <authorList>
            <person name="Founou R.C."/>
            <person name="Founou L."/>
            <person name="Allam M."/>
            <person name="Ismail A."/>
            <person name="Essack S.Y."/>
        </authorList>
    </citation>
    <scope>NUCLEOTIDE SEQUENCE [LARGE SCALE GENOMIC DNA]</scope>
    <source>
        <strain evidence="1 2">G703N2B1</strain>
    </source>
</reference>
<proteinExistence type="predicted"/>
<sequence length="155" mass="18555">YEDVSTEEVVNDNEIRTIEELKAINTGNEDVKIKIHQQLSYDYPFKVNTMKPSKQSVSELKRQLETEESNTNYDRVRQYRIGVASYERPKFLTQTKKRKANEIGTLMHTVMQHLPFREQRLTKDELFQYIDRLIDKQLIDEDAKEDIRIDEIMHF</sequence>
<dbReference type="AlphaFoldDB" id="A0A7Z1N7X4"/>
<comment type="caution">
    <text evidence="1">The sequence shown here is derived from an EMBL/GenBank/DDBJ whole genome shotgun (WGS) entry which is preliminary data.</text>
</comment>
<dbReference type="GO" id="GO:0004527">
    <property type="term" value="F:exonuclease activity"/>
    <property type="evidence" value="ECO:0007669"/>
    <property type="project" value="UniProtKB-KW"/>
</dbReference>
<dbReference type="EMBL" id="PGWZ01000127">
    <property type="protein sequence ID" value="PPJ78706.1"/>
    <property type="molecule type" value="Genomic_DNA"/>
</dbReference>
<keyword evidence="1" id="KW-0378">Hydrolase</keyword>
<accession>A0A7Z1N7X4</accession>
<keyword evidence="1" id="KW-0347">Helicase</keyword>
<feature type="non-terminal residue" evidence="1">
    <location>
        <position position="1"/>
    </location>
</feature>
<dbReference type="SUPFAM" id="SSF52980">
    <property type="entry name" value="Restriction endonuclease-like"/>
    <property type="match status" value="1"/>
</dbReference>